<comment type="caution">
    <text evidence="1">The sequence shown here is derived from an EMBL/GenBank/DDBJ whole genome shotgun (WGS) entry which is preliminary data.</text>
</comment>
<dbReference type="Proteomes" id="UP001142393">
    <property type="component" value="Unassembled WGS sequence"/>
</dbReference>
<protein>
    <submittedName>
        <fullName evidence="1">Uncharacterized protein</fullName>
    </submittedName>
</protein>
<sequence>MGISPTDLLSSPWTDRIATDYYARFSNTGTTTTKKKAPKRKYKPVDRKVRPVPTYFPNPAAQQFKEIPDAVPIRLPTHPVDYHELDFSGRVTLERLESMLKKIEPGVLSEAETNLIAYIVVQRGNAFAWTYAEKGYFSRKYYPDYEIPTIEHIPWQSKPINIP</sequence>
<feature type="non-terminal residue" evidence="1">
    <location>
        <position position="163"/>
    </location>
</feature>
<organism evidence="1 2">
    <name type="scientific">Lentinula detonsa</name>
    <dbReference type="NCBI Taxonomy" id="2804962"/>
    <lineage>
        <taxon>Eukaryota</taxon>
        <taxon>Fungi</taxon>
        <taxon>Dikarya</taxon>
        <taxon>Basidiomycota</taxon>
        <taxon>Agaricomycotina</taxon>
        <taxon>Agaricomycetes</taxon>
        <taxon>Agaricomycetidae</taxon>
        <taxon>Agaricales</taxon>
        <taxon>Marasmiineae</taxon>
        <taxon>Omphalotaceae</taxon>
        <taxon>Lentinula</taxon>
    </lineage>
</organism>
<evidence type="ECO:0000313" key="2">
    <source>
        <dbReference type="Proteomes" id="UP001142393"/>
    </source>
</evidence>
<dbReference type="AlphaFoldDB" id="A0A9W8P7L3"/>
<reference evidence="1 2" key="1">
    <citation type="journal article" date="2023" name="Proc. Natl. Acad. Sci. U.S.A.">
        <title>A global phylogenomic analysis of the shiitake genus Lentinula.</title>
        <authorList>
            <person name="Sierra-Patev S."/>
            <person name="Min B."/>
            <person name="Naranjo-Ortiz M."/>
            <person name="Looney B."/>
            <person name="Konkel Z."/>
            <person name="Slot J.C."/>
            <person name="Sakamoto Y."/>
            <person name="Steenwyk J.L."/>
            <person name="Rokas A."/>
            <person name="Carro J."/>
            <person name="Camarero S."/>
            <person name="Ferreira P."/>
            <person name="Molpeceres G."/>
            <person name="Ruiz-Duenas F.J."/>
            <person name="Serrano A."/>
            <person name="Henrissat B."/>
            <person name="Drula E."/>
            <person name="Hughes K.W."/>
            <person name="Mata J.L."/>
            <person name="Ishikawa N.K."/>
            <person name="Vargas-Isla R."/>
            <person name="Ushijima S."/>
            <person name="Smith C.A."/>
            <person name="Donoghue J."/>
            <person name="Ahrendt S."/>
            <person name="Andreopoulos W."/>
            <person name="He G."/>
            <person name="LaButti K."/>
            <person name="Lipzen A."/>
            <person name="Ng V."/>
            <person name="Riley R."/>
            <person name="Sandor L."/>
            <person name="Barry K."/>
            <person name="Martinez A.T."/>
            <person name="Xiao Y."/>
            <person name="Gibbons J.G."/>
            <person name="Terashima K."/>
            <person name="Grigoriev I.V."/>
            <person name="Hibbett D."/>
        </authorList>
    </citation>
    <scope>NUCLEOTIDE SEQUENCE [LARGE SCALE GENOMIC DNA]</scope>
    <source>
        <strain evidence="1 2">TFB7810</strain>
    </source>
</reference>
<name>A0A9W8P7L3_9AGAR</name>
<dbReference type="EMBL" id="JANVFU010000002">
    <property type="protein sequence ID" value="KAJ3748666.1"/>
    <property type="molecule type" value="Genomic_DNA"/>
</dbReference>
<gene>
    <name evidence="1" type="ORF">DFH05DRAFT_1389894</name>
</gene>
<proteinExistence type="predicted"/>
<accession>A0A9W8P7L3</accession>
<keyword evidence="2" id="KW-1185">Reference proteome</keyword>
<evidence type="ECO:0000313" key="1">
    <source>
        <dbReference type="EMBL" id="KAJ3748666.1"/>
    </source>
</evidence>